<name>M0QEF9_9ACTN</name>
<accession>M0QEF9</accession>
<dbReference type="Gene3D" id="1.10.10.10">
    <property type="entry name" value="Winged helix-like DNA-binding domain superfamily/Winged helix DNA-binding domain"/>
    <property type="match status" value="1"/>
</dbReference>
<dbReference type="OrthoDB" id="5183359at2"/>
<evidence type="ECO:0000256" key="3">
    <source>
        <dbReference type="ARBA" id="ARBA00023163"/>
    </source>
</evidence>
<dbReference type="InterPro" id="IPR002577">
    <property type="entry name" value="HTH_HxlR"/>
</dbReference>
<dbReference type="EMBL" id="BANX01000005">
    <property type="protein sequence ID" value="GAC66824.1"/>
    <property type="molecule type" value="Genomic_DNA"/>
</dbReference>
<evidence type="ECO:0000313" key="6">
    <source>
        <dbReference type="Proteomes" id="UP000011666"/>
    </source>
</evidence>
<reference evidence="5 6" key="1">
    <citation type="submission" date="2013-01" db="EMBL/GenBank/DDBJ databases">
        <title>Whole genome shotgun sequence of Gordonia soli NBRC 108243.</title>
        <authorList>
            <person name="Isaki-Nakamura S."/>
            <person name="Hosoyama A."/>
            <person name="Tsuchikane K."/>
            <person name="Ando Y."/>
            <person name="Baba S."/>
            <person name="Ohji S."/>
            <person name="Hamada M."/>
            <person name="Tamura T."/>
            <person name="Yamazoe A."/>
            <person name="Yamazaki S."/>
            <person name="Fujita N."/>
        </authorList>
    </citation>
    <scope>NUCLEOTIDE SEQUENCE [LARGE SCALE GENOMIC DNA]</scope>
    <source>
        <strain evidence="5 6">NBRC 108243</strain>
    </source>
</reference>
<organism evidence="5 6">
    <name type="scientific">Gordonia soli NBRC 108243</name>
    <dbReference type="NCBI Taxonomy" id="1223545"/>
    <lineage>
        <taxon>Bacteria</taxon>
        <taxon>Bacillati</taxon>
        <taxon>Actinomycetota</taxon>
        <taxon>Actinomycetes</taxon>
        <taxon>Mycobacteriales</taxon>
        <taxon>Gordoniaceae</taxon>
        <taxon>Gordonia</taxon>
    </lineage>
</organism>
<dbReference type="RefSeq" id="WP_007617422.1">
    <property type="nucleotide sequence ID" value="NZ_BANX01000005.1"/>
</dbReference>
<dbReference type="SUPFAM" id="SSF46785">
    <property type="entry name" value="Winged helix' DNA-binding domain"/>
    <property type="match status" value="1"/>
</dbReference>
<dbReference type="Proteomes" id="UP000011666">
    <property type="component" value="Unassembled WGS sequence"/>
</dbReference>
<dbReference type="STRING" id="1223545.GS4_05_00320"/>
<dbReference type="Pfam" id="PF01638">
    <property type="entry name" value="HxlR"/>
    <property type="match status" value="1"/>
</dbReference>
<evidence type="ECO:0000256" key="2">
    <source>
        <dbReference type="ARBA" id="ARBA00023125"/>
    </source>
</evidence>
<proteinExistence type="predicted"/>
<dbReference type="InterPro" id="IPR036388">
    <property type="entry name" value="WH-like_DNA-bd_sf"/>
</dbReference>
<dbReference type="PANTHER" id="PTHR33204:SF18">
    <property type="entry name" value="TRANSCRIPTIONAL REGULATORY PROTEIN"/>
    <property type="match status" value="1"/>
</dbReference>
<comment type="caution">
    <text evidence="5">The sequence shown here is derived from an EMBL/GenBank/DDBJ whole genome shotgun (WGS) entry which is preliminary data.</text>
</comment>
<keyword evidence="6" id="KW-1185">Reference proteome</keyword>
<keyword evidence="2" id="KW-0238">DNA-binding</keyword>
<dbReference type="GO" id="GO:0003677">
    <property type="term" value="F:DNA binding"/>
    <property type="evidence" value="ECO:0007669"/>
    <property type="project" value="UniProtKB-KW"/>
</dbReference>
<protein>
    <submittedName>
        <fullName evidence="5">Putative HxlR family transcriptional regulator</fullName>
    </submittedName>
</protein>
<keyword evidence="1" id="KW-0805">Transcription regulation</keyword>
<evidence type="ECO:0000259" key="4">
    <source>
        <dbReference type="PROSITE" id="PS51118"/>
    </source>
</evidence>
<dbReference type="eggNOG" id="COG1733">
    <property type="taxonomic scope" value="Bacteria"/>
</dbReference>
<sequence length="158" mass="17577">MMKLAGPLAERDRWQATGCSIAKAMELIGTRSAVLILREAFYGATRFDQFARRVGITDAVAAARLKELTEAGIFTKVPYREPGQRARSEYRLTEMGRDLFPVITALMQFGNDHLQPDGAPLALRDVESGEPVRVDVVAGADRHLTPEDVEVRIARPRR</sequence>
<feature type="domain" description="HTH hxlR-type" evidence="4">
    <location>
        <begin position="19"/>
        <end position="118"/>
    </location>
</feature>
<evidence type="ECO:0000313" key="5">
    <source>
        <dbReference type="EMBL" id="GAC66824.1"/>
    </source>
</evidence>
<dbReference type="AlphaFoldDB" id="M0QEF9"/>
<dbReference type="InterPro" id="IPR036390">
    <property type="entry name" value="WH_DNA-bd_sf"/>
</dbReference>
<dbReference type="PROSITE" id="PS51118">
    <property type="entry name" value="HTH_HXLR"/>
    <property type="match status" value="1"/>
</dbReference>
<keyword evidence="3" id="KW-0804">Transcription</keyword>
<dbReference type="PANTHER" id="PTHR33204">
    <property type="entry name" value="TRANSCRIPTIONAL REGULATOR, MARR FAMILY"/>
    <property type="match status" value="1"/>
</dbReference>
<gene>
    <name evidence="5" type="ORF">GS4_05_00320</name>
</gene>
<evidence type="ECO:0000256" key="1">
    <source>
        <dbReference type="ARBA" id="ARBA00023015"/>
    </source>
</evidence>